<dbReference type="Gene3D" id="3.60.21.10">
    <property type="match status" value="1"/>
</dbReference>
<reference evidence="2 3" key="1">
    <citation type="journal article" date="2011" name="Stand. Genomic Sci.">
        <title>Complete genome sequence of Marivirga tractuosa type strain (H-43).</title>
        <authorList>
            <person name="Pagani I."/>
            <person name="Chertkov O."/>
            <person name="Lapidus A."/>
            <person name="Lucas S."/>
            <person name="Del Rio T.G."/>
            <person name="Tice H."/>
            <person name="Copeland A."/>
            <person name="Cheng J.F."/>
            <person name="Nolan M."/>
            <person name="Saunders E."/>
            <person name="Pitluck S."/>
            <person name="Held B."/>
            <person name="Goodwin L."/>
            <person name="Liolios K."/>
            <person name="Ovchinikova G."/>
            <person name="Ivanova N."/>
            <person name="Mavromatis K."/>
            <person name="Pati A."/>
            <person name="Chen A."/>
            <person name="Palaniappan K."/>
            <person name="Land M."/>
            <person name="Hauser L."/>
            <person name="Jeffries C.D."/>
            <person name="Detter J.C."/>
            <person name="Han C."/>
            <person name="Tapia R."/>
            <person name="Ngatchou-Djao O.D."/>
            <person name="Rohde M."/>
            <person name="Goker M."/>
            <person name="Spring S."/>
            <person name="Sikorski J."/>
            <person name="Woyke T."/>
            <person name="Bristow J."/>
            <person name="Eisen J.A."/>
            <person name="Markowitz V."/>
            <person name="Hugenholtz P."/>
            <person name="Klenk H.P."/>
            <person name="Kyrpides N.C."/>
        </authorList>
    </citation>
    <scope>NUCLEOTIDE SEQUENCE [LARGE SCALE GENOMIC DNA]</scope>
    <source>
        <strain evidence="3">ATCC 23168 / DSM 4126 / NBRC 15989 / NCIMB 1408 / VKM B-1430 / H-43</strain>
    </source>
</reference>
<accession>E4TS24</accession>
<dbReference type="InterPro" id="IPR026336">
    <property type="entry name" value="PdeM-like"/>
</dbReference>
<dbReference type="Proteomes" id="UP000008720">
    <property type="component" value="Chromosome"/>
</dbReference>
<proteinExistence type="predicted"/>
<dbReference type="EMBL" id="CP002349">
    <property type="protein sequence ID" value="ADR20775.1"/>
    <property type="molecule type" value="Genomic_DNA"/>
</dbReference>
<keyword evidence="3" id="KW-1185">Reference proteome</keyword>
<dbReference type="InterPro" id="IPR029052">
    <property type="entry name" value="Metallo-depent_PP-like"/>
</dbReference>
<dbReference type="PIRSF" id="PIRSF000887">
    <property type="entry name" value="Pesterase_MJ0037"/>
    <property type="match status" value="1"/>
</dbReference>
<dbReference type="InterPro" id="IPR024173">
    <property type="entry name" value="Pesterase_MJ0037-like"/>
</dbReference>
<evidence type="ECO:0000259" key="1">
    <source>
        <dbReference type="Pfam" id="PF00149"/>
    </source>
</evidence>
<dbReference type="PANTHER" id="PTHR39323:SF1">
    <property type="entry name" value="BLR1149 PROTEIN"/>
    <property type="match status" value="1"/>
</dbReference>
<dbReference type="Pfam" id="PF00149">
    <property type="entry name" value="Metallophos"/>
    <property type="match status" value="1"/>
</dbReference>
<dbReference type="InterPro" id="IPR004843">
    <property type="entry name" value="Calcineurin-like_PHP"/>
</dbReference>
<gene>
    <name evidence="2" type="ordered locus">Ftrac_0773</name>
</gene>
<dbReference type="AlphaFoldDB" id="E4TS24"/>
<dbReference type="eggNOG" id="COG1407">
    <property type="taxonomic scope" value="Bacteria"/>
</dbReference>
<protein>
    <submittedName>
        <fullName evidence="2">Metallophosphoesterase</fullName>
    </submittedName>
</protein>
<dbReference type="KEGG" id="mtt:Ftrac_0773"/>
<evidence type="ECO:0000313" key="2">
    <source>
        <dbReference type="EMBL" id="ADR20775.1"/>
    </source>
</evidence>
<evidence type="ECO:0000313" key="3">
    <source>
        <dbReference type="Proteomes" id="UP000008720"/>
    </source>
</evidence>
<dbReference type="SUPFAM" id="SSF56300">
    <property type="entry name" value="Metallo-dependent phosphatases"/>
    <property type="match status" value="1"/>
</dbReference>
<dbReference type="PANTHER" id="PTHR39323">
    <property type="entry name" value="BLR1149 PROTEIN"/>
    <property type="match status" value="1"/>
</dbReference>
<organism evidence="2 3">
    <name type="scientific">Marivirga tractuosa (strain ATCC 23168 / DSM 4126 / NBRC 15989 / NCIMB 1408 / VKM B-1430 / H-43)</name>
    <name type="common">Microscilla tractuosa</name>
    <name type="synonym">Flexibacter tractuosus</name>
    <dbReference type="NCBI Taxonomy" id="643867"/>
    <lineage>
        <taxon>Bacteria</taxon>
        <taxon>Pseudomonadati</taxon>
        <taxon>Bacteroidota</taxon>
        <taxon>Cytophagia</taxon>
        <taxon>Cytophagales</taxon>
        <taxon>Marivirgaceae</taxon>
        <taxon>Marivirga</taxon>
    </lineage>
</organism>
<dbReference type="RefSeq" id="WP_013452926.1">
    <property type="nucleotide sequence ID" value="NC_014759.1"/>
</dbReference>
<dbReference type="NCBIfam" id="TIGR04123">
    <property type="entry name" value="P_estr_lig_assc"/>
    <property type="match status" value="1"/>
</dbReference>
<dbReference type="STRING" id="643867.Ftrac_0773"/>
<dbReference type="HOGENOM" id="CLU_075478_1_0_10"/>
<sequence>MEIELAGENLLLSEHKIIYWSRQQTAFIADLHFGKTTHFRKSGIAVPMAIVTAEIDRIENIISKFRPKRVFFLGDLFHSDINNEWTIFNDFLAQHPTIEFVLIKGNHDILNESVYKLSHLKIEEEPYPFSPFILTHHPLKKEVLKEGQVNFCGHIHPGISIKGKGKSYLTLPCFYLQETQMTLPAFGSFTGLAKIKPKKGCKAFAILTESVTIVE</sequence>
<name>E4TS24_MARTH</name>
<dbReference type="GO" id="GO:0016787">
    <property type="term" value="F:hydrolase activity"/>
    <property type="evidence" value="ECO:0007669"/>
    <property type="project" value="InterPro"/>
</dbReference>
<feature type="domain" description="Calcineurin-like phosphoesterase" evidence="1">
    <location>
        <begin position="26"/>
        <end position="141"/>
    </location>
</feature>